<keyword evidence="2" id="KW-0732">Signal</keyword>
<protein>
    <recommendedName>
        <fullName evidence="5">TIGR03000 domain-containing protein</fullName>
    </recommendedName>
</protein>
<feature type="chain" id="PRO_5026667210" description="TIGR03000 domain-containing protein" evidence="2">
    <location>
        <begin position="25"/>
        <end position="213"/>
    </location>
</feature>
<dbReference type="NCBIfam" id="TIGR03000">
    <property type="entry name" value="plancto_dom_1"/>
    <property type="match status" value="1"/>
</dbReference>
<evidence type="ECO:0000313" key="4">
    <source>
        <dbReference type="Proteomes" id="UP000464178"/>
    </source>
</evidence>
<sequence length="213" mass="22661">MQRLLLLAALAAGAVMWSAGSASAQQRHLGGAHPTSVTWPCVTPPGWYTNTYKHAWYLPWYAYYNYSQGPYSNWASGGGYASYAYCGPAGHYYWPNAGAPATGAPVDGGPAPKDEKVVPREDKKPEKAEGRVSVTLPADATLLFNGTAATGTGAVRTFRTPALQPGQNYRYELTAEVVRDGRTERVTESVVVRAGETATVTLTPTGISTASAK</sequence>
<name>A0A6P2DIR3_9BACT</name>
<feature type="compositionally biased region" description="Basic and acidic residues" evidence="1">
    <location>
        <begin position="112"/>
        <end position="130"/>
    </location>
</feature>
<evidence type="ECO:0000313" key="3">
    <source>
        <dbReference type="EMBL" id="VTS01989.1"/>
    </source>
</evidence>
<evidence type="ECO:0000256" key="1">
    <source>
        <dbReference type="SAM" id="MobiDB-lite"/>
    </source>
</evidence>
<evidence type="ECO:0000256" key="2">
    <source>
        <dbReference type="SAM" id="SignalP"/>
    </source>
</evidence>
<dbReference type="InterPro" id="IPR017460">
    <property type="entry name" value="CHP03000_planctomycetes"/>
</dbReference>
<dbReference type="EMBL" id="LR593886">
    <property type="protein sequence ID" value="VTS01989.1"/>
    <property type="molecule type" value="Genomic_DNA"/>
</dbReference>
<organism evidence="3 4">
    <name type="scientific">Gemmata massiliana</name>
    <dbReference type="NCBI Taxonomy" id="1210884"/>
    <lineage>
        <taxon>Bacteria</taxon>
        <taxon>Pseudomonadati</taxon>
        <taxon>Planctomycetota</taxon>
        <taxon>Planctomycetia</taxon>
        <taxon>Gemmatales</taxon>
        <taxon>Gemmataceae</taxon>
        <taxon>Gemmata</taxon>
    </lineage>
</organism>
<evidence type="ECO:0008006" key="5">
    <source>
        <dbReference type="Google" id="ProtNLM"/>
    </source>
</evidence>
<dbReference type="KEGG" id="gms:SOIL9_76660"/>
<proteinExistence type="predicted"/>
<reference evidence="3 4" key="1">
    <citation type="submission" date="2019-05" db="EMBL/GenBank/DDBJ databases">
        <authorList>
            <consortium name="Science for Life Laboratories"/>
        </authorList>
    </citation>
    <scope>NUCLEOTIDE SEQUENCE [LARGE SCALE GENOMIC DNA]</scope>
    <source>
        <strain evidence="3">Soil9</strain>
    </source>
</reference>
<accession>A0A6P2DIR3</accession>
<feature type="region of interest" description="Disordered" evidence="1">
    <location>
        <begin position="104"/>
        <end position="130"/>
    </location>
</feature>
<feature type="signal peptide" evidence="2">
    <location>
        <begin position="1"/>
        <end position="24"/>
    </location>
</feature>
<dbReference type="Proteomes" id="UP000464178">
    <property type="component" value="Chromosome"/>
</dbReference>
<gene>
    <name evidence="3" type="ORF">SOIL9_76660</name>
</gene>
<dbReference type="AlphaFoldDB" id="A0A6P2DIR3"/>
<keyword evidence="4" id="KW-1185">Reference proteome</keyword>
<dbReference type="RefSeq" id="WP_162672613.1">
    <property type="nucleotide sequence ID" value="NZ_LR593886.1"/>
</dbReference>